<feature type="transmembrane region" description="Helical" evidence="6">
    <location>
        <begin position="225"/>
        <end position="246"/>
    </location>
</feature>
<keyword evidence="2 6" id="KW-0812">Transmembrane</keyword>
<protein>
    <recommendedName>
        <fullName evidence="9">Rubrerythrin diiron-binding domain-containing protein</fullName>
    </recommendedName>
</protein>
<dbReference type="InterPro" id="IPR008217">
    <property type="entry name" value="Ccc1_fam"/>
</dbReference>
<dbReference type="OrthoDB" id="9781287at2"/>
<organism evidence="7 8">
    <name type="scientific">Thermosipho melanesiensis (strain DSM 12029 / CIP 104789 / BI429)</name>
    <dbReference type="NCBI Taxonomy" id="391009"/>
    <lineage>
        <taxon>Bacteria</taxon>
        <taxon>Thermotogati</taxon>
        <taxon>Thermotogota</taxon>
        <taxon>Thermotogae</taxon>
        <taxon>Thermotogales</taxon>
        <taxon>Fervidobacteriaceae</taxon>
        <taxon>Thermosipho</taxon>
    </lineage>
</organism>
<keyword evidence="4 6" id="KW-0472">Membrane</keyword>
<dbReference type="HOGENOM" id="CLU_065373_1_0_0"/>
<dbReference type="STRING" id="391009.Tmel_1809"/>
<dbReference type="Proteomes" id="UP000001110">
    <property type="component" value="Chromosome"/>
</dbReference>
<dbReference type="EMBL" id="CP000716">
    <property type="protein sequence ID" value="ABR31644.1"/>
    <property type="molecule type" value="Genomic_DNA"/>
</dbReference>
<feature type="transmembrane region" description="Helical" evidence="6">
    <location>
        <begin position="200"/>
        <end position="219"/>
    </location>
</feature>
<dbReference type="KEGG" id="tme:Tmel_1809"/>
<evidence type="ECO:0000256" key="6">
    <source>
        <dbReference type="SAM" id="Phobius"/>
    </source>
</evidence>
<feature type="transmembrane region" description="Helical" evidence="6">
    <location>
        <begin position="163"/>
        <end position="179"/>
    </location>
</feature>
<dbReference type="CDD" id="cd01044">
    <property type="entry name" value="Ferritin_CCC1_N"/>
    <property type="match status" value="1"/>
</dbReference>
<keyword evidence="3 6" id="KW-1133">Transmembrane helix</keyword>
<dbReference type="CDD" id="cd02431">
    <property type="entry name" value="Ferritin_CCC1_C"/>
    <property type="match status" value="1"/>
</dbReference>
<comment type="subcellular location">
    <subcellularLocation>
        <location evidence="1">Endomembrane system</location>
        <topology evidence="1">Multi-pass membrane protein</topology>
    </subcellularLocation>
</comment>
<evidence type="ECO:0000313" key="7">
    <source>
        <dbReference type="EMBL" id="ABR31644.1"/>
    </source>
</evidence>
<dbReference type="GO" id="GO:0030026">
    <property type="term" value="P:intracellular manganese ion homeostasis"/>
    <property type="evidence" value="ECO:0007669"/>
    <property type="project" value="InterPro"/>
</dbReference>
<dbReference type="PANTHER" id="PTHR31851">
    <property type="entry name" value="FE(2+)/MN(2+) TRANSPORTER PCL1"/>
    <property type="match status" value="1"/>
</dbReference>
<name>A6LNZ3_THEM4</name>
<evidence type="ECO:0000313" key="8">
    <source>
        <dbReference type="Proteomes" id="UP000001110"/>
    </source>
</evidence>
<sequence>MDKKLLKILRSFQKNEITEYYVYKLLAKITRGSNRKILQEIAGDELKHYSILKNYSNKDVKPKYLKIIWHLILFFIFGITFSLNAMEKGEEKAQEKYKVLKDEITEIEKIILDENIHEKKLLSLIDEEKVKYISSMVLGLNDALVELTGTLAGLTFAFQNSKLVALSGLITGIAASFSMSASEYLSQRADENAQNPIKSAVYTGIAYIFTVFLLVLPYLVLSNPFFALIFLLFIALIIIVFFSYFVSVVQDKSFKMYFLEMFLISFGVMGVSFVIGIIAKKLFNIEIL</sequence>
<evidence type="ECO:0000256" key="5">
    <source>
        <dbReference type="SAM" id="Coils"/>
    </source>
</evidence>
<evidence type="ECO:0000256" key="3">
    <source>
        <dbReference type="ARBA" id="ARBA00022989"/>
    </source>
</evidence>
<accession>A6LNZ3</accession>
<reference evidence="7 8" key="2">
    <citation type="journal article" date="2009" name="Proc. Natl. Acad. Sci. U.S.A.">
        <title>On the chimeric nature, thermophilic origin, and phylogenetic placement of the Thermotogales.</title>
        <authorList>
            <person name="Zhaxybayeva O."/>
            <person name="Swithers K.S."/>
            <person name="Lapierre P."/>
            <person name="Fournier G.P."/>
            <person name="Bickhart D.M."/>
            <person name="DeBoy R.T."/>
            <person name="Nelson K.E."/>
            <person name="Nesbo C.L."/>
            <person name="Doolittle W.F."/>
            <person name="Gogarten J.P."/>
            <person name="Noll K.M."/>
        </authorList>
    </citation>
    <scope>NUCLEOTIDE SEQUENCE [LARGE SCALE GENOMIC DNA]</scope>
    <source>
        <strain evidence="8">DSM 12029 / CIP 104789 / BI429</strain>
    </source>
</reference>
<feature type="transmembrane region" description="Helical" evidence="6">
    <location>
        <begin position="258"/>
        <end position="279"/>
    </location>
</feature>
<dbReference type="InterPro" id="IPR039376">
    <property type="entry name" value="Ferritin_CCC1_N"/>
</dbReference>
<keyword evidence="5" id="KW-0175">Coiled coil</keyword>
<dbReference type="GO" id="GO:0012505">
    <property type="term" value="C:endomembrane system"/>
    <property type="evidence" value="ECO:0007669"/>
    <property type="project" value="UniProtKB-SubCell"/>
</dbReference>
<dbReference type="GO" id="GO:0005384">
    <property type="term" value="F:manganese ion transmembrane transporter activity"/>
    <property type="evidence" value="ECO:0007669"/>
    <property type="project" value="InterPro"/>
</dbReference>
<gene>
    <name evidence="7" type="ordered locus">Tmel_1809</name>
</gene>
<dbReference type="InterPro" id="IPR009078">
    <property type="entry name" value="Ferritin-like_SF"/>
</dbReference>
<evidence type="ECO:0000256" key="2">
    <source>
        <dbReference type="ARBA" id="ARBA00022692"/>
    </source>
</evidence>
<evidence type="ECO:0000256" key="1">
    <source>
        <dbReference type="ARBA" id="ARBA00004127"/>
    </source>
</evidence>
<dbReference type="RefSeq" id="WP_012058002.1">
    <property type="nucleotide sequence ID" value="NC_009616.1"/>
</dbReference>
<evidence type="ECO:0008006" key="9">
    <source>
        <dbReference type="Google" id="ProtNLM"/>
    </source>
</evidence>
<feature type="coiled-coil region" evidence="5">
    <location>
        <begin position="83"/>
        <end position="110"/>
    </location>
</feature>
<proteinExistence type="predicted"/>
<dbReference type="Pfam" id="PF01988">
    <property type="entry name" value="VIT1"/>
    <property type="match status" value="1"/>
</dbReference>
<evidence type="ECO:0000256" key="4">
    <source>
        <dbReference type="ARBA" id="ARBA00023136"/>
    </source>
</evidence>
<reference evidence="7 8" key="1">
    <citation type="submission" date="2007-05" db="EMBL/GenBank/DDBJ databases">
        <title>Complete sequence of Thermosipho melanesiensis BI429.</title>
        <authorList>
            <consortium name="US DOE Joint Genome Institute"/>
            <person name="Copeland A."/>
            <person name="Lucas S."/>
            <person name="Lapidus A."/>
            <person name="Barry K."/>
            <person name="Glavina del Rio T."/>
            <person name="Dalin E."/>
            <person name="Tice H."/>
            <person name="Pitluck S."/>
            <person name="Chertkov O."/>
            <person name="Brettin T."/>
            <person name="Bruce D."/>
            <person name="Detter J.C."/>
            <person name="Han C."/>
            <person name="Schmutz J."/>
            <person name="Larimer F."/>
            <person name="Land M."/>
            <person name="Hauser L."/>
            <person name="Kyrpides N."/>
            <person name="Mikhailova N."/>
            <person name="Nelson K."/>
            <person name="Gogarten J.P."/>
            <person name="Noll K."/>
            <person name="Richardson P."/>
        </authorList>
    </citation>
    <scope>NUCLEOTIDE SEQUENCE [LARGE SCALE GENOMIC DNA]</scope>
    <source>
        <strain evidence="8">DSM 12029 / CIP 104789 / BI429</strain>
    </source>
</reference>
<feature type="transmembrane region" description="Helical" evidence="6">
    <location>
        <begin position="67"/>
        <end position="86"/>
    </location>
</feature>
<dbReference type="eggNOG" id="COG1814">
    <property type="taxonomic scope" value="Bacteria"/>
</dbReference>
<dbReference type="AlphaFoldDB" id="A6LNZ3"/>
<dbReference type="SUPFAM" id="SSF47240">
    <property type="entry name" value="Ferritin-like"/>
    <property type="match status" value="1"/>
</dbReference>